<name>A0A1R1RIA8_9BACI</name>
<comment type="caution">
    <text evidence="4">The sequence shown here is derived from an EMBL/GenBank/DDBJ whole genome shotgun (WGS) entry which is preliminary data.</text>
</comment>
<feature type="signal peptide" evidence="2">
    <location>
        <begin position="1"/>
        <end position="21"/>
    </location>
</feature>
<feature type="domain" description="YtkA-like" evidence="3">
    <location>
        <begin position="43"/>
        <end position="115"/>
    </location>
</feature>
<dbReference type="Proteomes" id="UP000187367">
    <property type="component" value="Unassembled WGS sequence"/>
</dbReference>
<protein>
    <recommendedName>
        <fullName evidence="3">YtkA-like domain-containing protein</fullName>
    </recommendedName>
</protein>
<proteinExistence type="predicted"/>
<evidence type="ECO:0000256" key="1">
    <source>
        <dbReference type="SAM" id="MobiDB-lite"/>
    </source>
</evidence>
<evidence type="ECO:0000313" key="4">
    <source>
        <dbReference type="EMBL" id="OMH98408.1"/>
    </source>
</evidence>
<accession>A0A1R1Q7M9</accession>
<dbReference type="RefSeq" id="WP_076763689.1">
    <property type="nucleotide sequence ID" value="NZ_JARMMH010000008.1"/>
</dbReference>
<dbReference type="Pfam" id="PF13115">
    <property type="entry name" value="YtkA"/>
    <property type="match status" value="1"/>
</dbReference>
<evidence type="ECO:0000259" key="3">
    <source>
        <dbReference type="Pfam" id="PF13115"/>
    </source>
</evidence>
<gene>
    <name evidence="4" type="ORF">BW143_21615</name>
</gene>
<dbReference type="EMBL" id="MTJL01000054">
    <property type="protein sequence ID" value="OMH98408.1"/>
    <property type="molecule type" value="Genomic_DNA"/>
</dbReference>
<sequence>MNKSFAGVLSLVLVFLLSACSATQSKSYQEEVPPRVISTEFLLPKEIDPHHKTTLKIKLAQGSKALKSADQAVFAISKAASGEQIGEIAAKHEGKGVYSAETIFHENGVYDIQVHAKAGDMRVMPIKRVIVGDVSHQELESLDGHKKDDESGREHHH</sequence>
<dbReference type="AlphaFoldDB" id="A0A1R1RIA8"/>
<evidence type="ECO:0000313" key="5">
    <source>
        <dbReference type="Proteomes" id="UP000187367"/>
    </source>
</evidence>
<feature type="chain" id="PRO_5014066053" description="YtkA-like domain-containing protein" evidence="2">
    <location>
        <begin position="22"/>
        <end position="157"/>
    </location>
</feature>
<dbReference type="PROSITE" id="PS51257">
    <property type="entry name" value="PROKAR_LIPOPROTEIN"/>
    <property type="match status" value="1"/>
</dbReference>
<dbReference type="InterPro" id="IPR032693">
    <property type="entry name" value="YtkA-like_dom"/>
</dbReference>
<evidence type="ECO:0000256" key="2">
    <source>
        <dbReference type="SAM" id="SignalP"/>
    </source>
</evidence>
<reference evidence="4 5" key="1">
    <citation type="submission" date="2017-01" db="EMBL/GenBank/DDBJ databases">
        <title>Bacillus phylogenomics.</title>
        <authorList>
            <person name="Dunlap C."/>
        </authorList>
    </citation>
    <scope>NUCLEOTIDE SEQUENCE [LARGE SCALE GENOMIC DNA]</scope>
    <source>
        <strain evidence="4 5">NRRL B-41282</strain>
    </source>
</reference>
<dbReference type="OrthoDB" id="2679563at2"/>
<feature type="region of interest" description="Disordered" evidence="1">
    <location>
        <begin position="138"/>
        <end position="157"/>
    </location>
</feature>
<keyword evidence="5" id="KW-1185">Reference proteome</keyword>
<keyword evidence="2" id="KW-0732">Signal</keyword>
<accession>A0A1R1RIA8</accession>
<organism evidence="4 5">
    <name type="scientific">Bacillus swezeyi</name>
    <dbReference type="NCBI Taxonomy" id="1925020"/>
    <lineage>
        <taxon>Bacteria</taxon>
        <taxon>Bacillati</taxon>
        <taxon>Bacillota</taxon>
        <taxon>Bacilli</taxon>
        <taxon>Bacillales</taxon>
        <taxon>Bacillaceae</taxon>
        <taxon>Bacillus</taxon>
    </lineage>
</organism>